<accession>A0A811PF23</accession>
<organism evidence="5 6">
    <name type="scientific">Miscanthus lutarioriparius</name>
    <dbReference type="NCBI Taxonomy" id="422564"/>
    <lineage>
        <taxon>Eukaryota</taxon>
        <taxon>Viridiplantae</taxon>
        <taxon>Streptophyta</taxon>
        <taxon>Embryophyta</taxon>
        <taxon>Tracheophyta</taxon>
        <taxon>Spermatophyta</taxon>
        <taxon>Magnoliopsida</taxon>
        <taxon>Liliopsida</taxon>
        <taxon>Poales</taxon>
        <taxon>Poaceae</taxon>
        <taxon>PACMAD clade</taxon>
        <taxon>Panicoideae</taxon>
        <taxon>Andropogonodae</taxon>
        <taxon>Andropogoneae</taxon>
        <taxon>Saccharinae</taxon>
        <taxon>Miscanthus</taxon>
    </lineage>
</organism>
<dbReference type="InterPro" id="IPR000794">
    <property type="entry name" value="Beta-ketoacyl_synthase"/>
</dbReference>
<name>A0A811PF23_9POAL</name>
<dbReference type="GO" id="GO:0006633">
    <property type="term" value="P:fatty acid biosynthetic process"/>
    <property type="evidence" value="ECO:0007669"/>
    <property type="project" value="TreeGrafter"/>
</dbReference>
<proteinExistence type="predicted"/>
<dbReference type="Pfam" id="PF00109">
    <property type="entry name" value="ketoacyl-synt"/>
    <property type="match status" value="1"/>
</dbReference>
<dbReference type="Proteomes" id="UP000604825">
    <property type="component" value="Unassembled WGS sequence"/>
</dbReference>
<dbReference type="SUPFAM" id="SSF53901">
    <property type="entry name" value="Thiolase-like"/>
    <property type="match status" value="1"/>
</dbReference>
<dbReference type="EMBL" id="CAJGYO010000006">
    <property type="protein sequence ID" value="CAD6239465.1"/>
    <property type="molecule type" value="Genomic_DNA"/>
</dbReference>
<dbReference type="EC" id="2.3.1.41" evidence="1"/>
<dbReference type="PANTHER" id="PTHR11712:SF332">
    <property type="entry name" value="3-OXOACYL-[ACYL-CARRIER-PROTEIN] SYNTHASE II, CHLOROPLASTIC"/>
    <property type="match status" value="1"/>
</dbReference>
<evidence type="ECO:0000259" key="4">
    <source>
        <dbReference type="Pfam" id="PF00109"/>
    </source>
</evidence>
<evidence type="ECO:0000256" key="3">
    <source>
        <dbReference type="SAM" id="MobiDB-lite"/>
    </source>
</evidence>
<evidence type="ECO:0000313" key="6">
    <source>
        <dbReference type="Proteomes" id="UP000604825"/>
    </source>
</evidence>
<protein>
    <recommendedName>
        <fullName evidence="1">beta-ketoacyl-[acyl-carrier-protein] synthase I</fullName>
        <ecNumber evidence="1">2.3.1.41</ecNumber>
    </recommendedName>
</protein>
<dbReference type="GO" id="GO:0004315">
    <property type="term" value="F:3-oxoacyl-[acyl-carrier-protein] synthase activity"/>
    <property type="evidence" value="ECO:0007669"/>
    <property type="project" value="UniProtKB-EC"/>
</dbReference>
<dbReference type="InterPro" id="IPR016039">
    <property type="entry name" value="Thiolase-like"/>
</dbReference>
<feature type="compositionally biased region" description="Basic and acidic residues" evidence="3">
    <location>
        <begin position="41"/>
        <end position="57"/>
    </location>
</feature>
<comment type="caution">
    <text evidence="5">The sequence shown here is derived from an EMBL/GenBank/DDBJ whole genome shotgun (WGS) entry which is preliminary data.</text>
</comment>
<feature type="region of interest" description="Disordered" evidence="3">
    <location>
        <begin position="1"/>
        <end position="57"/>
    </location>
</feature>
<keyword evidence="2" id="KW-0808">Transferase</keyword>
<dbReference type="Gene3D" id="3.40.47.10">
    <property type="match status" value="1"/>
</dbReference>
<dbReference type="OrthoDB" id="1927131at2759"/>
<evidence type="ECO:0000256" key="1">
    <source>
        <dbReference type="ARBA" id="ARBA00013191"/>
    </source>
</evidence>
<gene>
    <name evidence="5" type="ORF">NCGR_LOCUS26407</name>
</gene>
<dbReference type="AlphaFoldDB" id="A0A811PF23"/>
<reference evidence="5" key="1">
    <citation type="submission" date="2020-10" db="EMBL/GenBank/DDBJ databases">
        <authorList>
            <person name="Han B."/>
            <person name="Lu T."/>
            <person name="Zhao Q."/>
            <person name="Huang X."/>
            <person name="Zhao Y."/>
        </authorList>
    </citation>
    <scope>NUCLEOTIDE SEQUENCE</scope>
</reference>
<dbReference type="GO" id="GO:0005739">
    <property type="term" value="C:mitochondrion"/>
    <property type="evidence" value="ECO:0007669"/>
    <property type="project" value="TreeGrafter"/>
</dbReference>
<keyword evidence="6" id="KW-1185">Reference proteome</keyword>
<evidence type="ECO:0000256" key="2">
    <source>
        <dbReference type="ARBA" id="ARBA00022679"/>
    </source>
</evidence>
<dbReference type="InterPro" id="IPR014030">
    <property type="entry name" value="Ketoacyl_synth_N"/>
</dbReference>
<dbReference type="PANTHER" id="PTHR11712">
    <property type="entry name" value="POLYKETIDE SYNTHASE-RELATED"/>
    <property type="match status" value="1"/>
</dbReference>
<feature type="domain" description="Beta-ketoacyl synthase-like N-terminal" evidence="4">
    <location>
        <begin position="106"/>
        <end position="180"/>
    </location>
</feature>
<sequence length="195" mass="21443">MAGSGGRSRKCSFPSSPPDLHPSLSLPRLTAASARQRHPHGCTEARKTPTDYIKPKRPEQLKLEKNQAKGKQLHQTPKNTLCSVCFSWNLLEGNWYLFTPEMPEVVLGWMGPNYSISTACATINFCILNAANHIRRGEADLMLCGGSDAPIIPIGLGGFVACRALSQRNSDPAKASRPRDVLLDYGMRDESELHQ</sequence>
<evidence type="ECO:0000313" key="5">
    <source>
        <dbReference type="EMBL" id="CAD6239465.1"/>
    </source>
</evidence>